<feature type="domain" description="GGDEF" evidence="2">
    <location>
        <begin position="120"/>
        <end position="249"/>
    </location>
</feature>
<accession>A0A2A9HD03</accession>
<dbReference type="PROSITE" id="PS50887">
    <property type="entry name" value="GGDEF"/>
    <property type="match status" value="1"/>
</dbReference>
<dbReference type="Gene3D" id="3.30.70.270">
    <property type="match status" value="1"/>
</dbReference>
<feature type="transmembrane region" description="Helical" evidence="1">
    <location>
        <begin position="49"/>
        <end position="71"/>
    </location>
</feature>
<keyword evidence="4" id="KW-1185">Reference proteome</keyword>
<keyword evidence="1" id="KW-0472">Membrane</keyword>
<dbReference type="RefSeq" id="WP_098502393.1">
    <property type="nucleotide sequence ID" value="NZ_PDJQ01000001.1"/>
</dbReference>
<proteinExistence type="predicted"/>
<keyword evidence="1" id="KW-0812">Transmembrane</keyword>
<dbReference type="SUPFAM" id="SSF55073">
    <property type="entry name" value="Nucleotide cyclase"/>
    <property type="match status" value="1"/>
</dbReference>
<dbReference type="InterPro" id="IPR029787">
    <property type="entry name" value="Nucleotide_cyclase"/>
</dbReference>
<feature type="transmembrane region" description="Helical" evidence="1">
    <location>
        <begin position="22"/>
        <end position="43"/>
    </location>
</feature>
<name>A0A2A9HD03_TEPT2</name>
<protein>
    <submittedName>
        <fullName evidence="3">Diguanylate cyclase (GGDEF)-like protein</fullName>
    </submittedName>
</protein>
<gene>
    <name evidence="3" type="ORF">A9A59_0088</name>
</gene>
<evidence type="ECO:0000256" key="1">
    <source>
        <dbReference type="SAM" id="Phobius"/>
    </source>
</evidence>
<dbReference type="Proteomes" id="UP000223071">
    <property type="component" value="Unassembled WGS sequence"/>
</dbReference>
<evidence type="ECO:0000259" key="2">
    <source>
        <dbReference type="PROSITE" id="PS50887"/>
    </source>
</evidence>
<sequence length="249" mass="27959">MNPAPSVPASPEQEPEAPQRHLLRMAALAGWGVVLAVQAVQYLRQPTTANFIVTVGLAALFLLFLAHAVFMQVVRKRHWHRVAARLQGAAYLSEFHNLPNRNYVLAELRREMPRARALQSPFVLVQLSIENINDIRERRGDDFANRAVNALAEVLKRLTRSSDFLAHLGGAKFCVMLVECTLEQSFIYLKRVPGTIAVSDGHNVLDVPVTARVLQYDLEALYATDVLRDLEETLPLRRREPPRPDSLAA</sequence>
<dbReference type="SMART" id="SM00267">
    <property type="entry name" value="GGDEF"/>
    <property type="match status" value="1"/>
</dbReference>
<evidence type="ECO:0000313" key="3">
    <source>
        <dbReference type="EMBL" id="PFG72895.1"/>
    </source>
</evidence>
<organism evidence="3 4">
    <name type="scientific">Tepidiforma thermophila (strain KCTC 52669 / CGMCC 1.13589 / G233)</name>
    <dbReference type="NCBI Taxonomy" id="2761530"/>
    <lineage>
        <taxon>Bacteria</taxon>
        <taxon>Bacillati</taxon>
        <taxon>Chloroflexota</taxon>
        <taxon>Tepidiformia</taxon>
        <taxon>Tepidiformales</taxon>
        <taxon>Tepidiformaceae</taxon>
        <taxon>Tepidiforma</taxon>
    </lineage>
</organism>
<comment type="caution">
    <text evidence="3">The sequence shown here is derived from an EMBL/GenBank/DDBJ whole genome shotgun (WGS) entry which is preliminary data.</text>
</comment>
<reference evidence="3 4" key="1">
    <citation type="submission" date="2017-09" db="EMBL/GenBank/DDBJ databases">
        <title>Sequencing the genomes of two abundant thermophiles in Great Basin hot springs: Thermocrinis jamiesonii and novel Chloroflexi Thermoflexus hugenholtzii.</title>
        <authorList>
            <person name="Hedlund B."/>
        </authorList>
    </citation>
    <scope>NUCLEOTIDE SEQUENCE [LARGE SCALE GENOMIC DNA]</scope>
    <source>
        <strain evidence="3 4">G233</strain>
    </source>
</reference>
<dbReference type="AlphaFoldDB" id="A0A2A9HD03"/>
<keyword evidence="1" id="KW-1133">Transmembrane helix</keyword>
<dbReference type="Pfam" id="PF00990">
    <property type="entry name" value="GGDEF"/>
    <property type="match status" value="1"/>
</dbReference>
<dbReference type="NCBIfam" id="TIGR00254">
    <property type="entry name" value="GGDEF"/>
    <property type="match status" value="1"/>
</dbReference>
<evidence type="ECO:0000313" key="4">
    <source>
        <dbReference type="Proteomes" id="UP000223071"/>
    </source>
</evidence>
<dbReference type="InterPro" id="IPR000160">
    <property type="entry name" value="GGDEF_dom"/>
</dbReference>
<dbReference type="EMBL" id="PDJQ01000001">
    <property type="protein sequence ID" value="PFG72895.1"/>
    <property type="molecule type" value="Genomic_DNA"/>
</dbReference>
<dbReference type="InterPro" id="IPR043128">
    <property type="entry name" value="Rev_trsase/Diguanyl_cyclase"/>
</dbReference>